<evidence type="ECO:0000313" key="2">
    <source>
        <dbReference type="EMBL" id="PNR30486.1"/>
    </source>
</evidence>
<protein>
    <submittedName>
        <fullName evidence="2 3">Uncharacterized protein</fullName>
    </submittedName>
</protein>
<reference evidence="3" key="3">
    <citation type="submission" date="2020-12" db="UniProtKB">
        <authorList>
            <consortium name="EnsemblPlants"/>
        </authorList>
    </citation>
    <scope>IDENTIFICATION</scope>
</reference>
<dbReference type="EnsemblPlants" id="Pp3c22_6910V3.3">
    <property type="protein sequence ID" value="Pp3c22_6910V3.3"/>
    <property type="gene ID" value="Pp3c22_6910"/>
</dbReference>
<gene>
    <name evidence="3" type="primary">LOC112274806</name>
    <name evidence="2" type="ORF">PHYPA_026802</name>
</gene>
<dbReference type="Gramene" id="Pp3c22_6910V3.3">
    <property type="protein sequence ID" value="Pp3c22_6910V3.3"/>
    <property type="gene ID" value="Pp3c22_6910"/>
</dbReference>
<accession>A0A2K1IMI5</accession>
<dbReference type="Gramene" id="Pp3c22_6910V3.1">
    <property type="protein sequence ID" value="Pp3c22_6910V3.1"/>
    <property type="gene ID" value="Pp3c22_6910"/>
</dbReference>
<dbReference type="EnsemblPlants" id="Pp3c22_6910V3.1">
    <property type="protein sequence ID" value="Pp3c22_6910V3.1"/>
    <property type="gene ID" value="Pp3c22_6910"/>
</dbReference>
<dbReference type="GeneID" id="112274806"/>
<reference evidence="2 4" key="2">
    <citation type="journal article" date="2018" name="Plant J.">
        <title>The Physcomitrella patens chromosome-scale assembly reveals moss genome structure and evolution.</title>
        <authorList>
            <person name="Lang D."/>
            <person name="Ullrich K.K."/>
            <person name="Murat F."/>
            <person name="Fuchs J."/>
            <person name="Jenkins J."/>
            <person name="Haas F.B."/>
            <person name="Piednoel M."/>
            <person name="Gundlach H."/>
            <person name="Van Bel M."/>
            <person name="Meyberg R."/>
            <person name="Vives C."/>
            <person name="Morata J."/>
            <person name="Symeonidi A."/>
            <person name="Hiss M."/>
            <person name="Muchero W."/>
            <person name="Kamisugi Y."/>
            <person name="Saleh O."/>
            <person name="Blanc G."/>
            <person name="Decker E.L."/>
            <person name="van Gessel N."/>
            <person name="Grimwood J."/>
            <person name="Hayes R.D."/>
            <person name="Graham S.W."/>
            <person name="Gunter L.E."/>
            <person name="McDaniel S.F."/>
            <person name="Hoernstein S.N.W."/>
            <person name="Larsson A."/>
            <person name="Li F.W."/>
            <person name="Perroud P.F."/>
            <person name="Phillips J."/>
            <person name="Ranjan P."/>
            <person name="Rokshar D.S."/>
            <person name="Rothfels C.J."/>
            <person name="Schneider L."/>
            <person name="Shu S."/>
            <person name="Stevenson D.W."/>
            <person name="Thummler F."/>
            <person name="Tillich M."/>
            <person name="Villarreal Aguilar J.C."/>
            <person name="Widiez T."/>
            <person name="Wong G.K."/>
            <person name="Wymore A."/>
            <person name="Zhang Y."/>
            <person name="Zimmer A.D."/>
            <person name="Quatrano R.S."/>
            <person name="Mayer K.F.X."/>
            <person name="Goodstein D."/>
            <person name="Casacuberta J.M."/>
            <person name="Vandepoele K."/>
            <person name="Reski R."/>
            <person name="Cuming A.C."/>
            <person name="Tuskan G.A."/>
            <person name="Maumus F."/>
            <person name="Salse J."/>
            <person name="Schmutz J."/>
            <person name="Rensing S.A."/>
        </authorList>
    </citation>
    <scope>NUCLEOTIDE SEQUENCE [LARGE SCALE GENOMIC DNA]</scope>
    <source>
        <strain evidence="3 4">cv. Gransden 2004</strain>
    </source>
</reference>
<dbReference type="PaxDb" id="3218-PP1S12_275V6.1"/>
<evidence type="ECO:0000313" key="4">
    <source>
        <dbReference type="Proteomes" id="UP000006727"/>
    </source>
</evidence>
<dbReference type="KEGG" id="ppp:112274806"/>
<dbReference type="AlphaFoldDB" id="A0A2K1IMI5"/>
<feature type="region of interest" description="Disordered" evidence="1">
    <location>
        <begin position="93"/>
        <end position="152"/>
    </location>
</feature>
<evidence type="ECO:0000313" key="3">
    <source>
        <dbReference type="EnsemblPlants" id="Pp3c22_6910V3.1"/>
    </source>
</evidence>
<reference evidence="2 4" key="1">
    <citation type="journal article" date="2008" name="Science">
        <title>The Physcomitrella genome reveals evolutionary insights into the conquest of land by plants.</title>
        <authorList>
            <person name="Rensing S."/>
            <person name="Lang D."/>
            <person name="Zimmer A."/>
            <person name="Terry A."/>
            <person name="Salamov A."/>
            <person name="Shapiro H."/>
            <person name="Nishiyama T."/>
            <person name="Perroud P.-F."/>
            <person name="Lindquist E."/>
            <person name="Kamisugi Y."/>
            <person name="Tanahashi T."/>
            <person name="Sakakibara K."/>
            <person name="Fujita T."/>
            <person name="Oishi K."/>
            <person name="Shin-I T."/>
            <person name="Kuroki Y."/>
            <person name="Toyoda A."/>
            <person name="Suzuki Y."/>
            <person name="Hashimoto A."/>
            <person name="Yamaguchi K."/>
            <person name="Sugano A."/>
            <person name="Kohara Y."/>
            <person name="Fujiyama A."/>
            <person name="Anterola A."/>
            <person name="Aoki S."/>
            <person name="Ashton N."/>
            <person name="Barbazuk W.B."/>
            <person name="Barker E."/>
            <person name="Bennetzen J."/>
            <person name="Bezanilla M."/>
            <person name="Blankenship R."/>
            <person name="Cho S.H."/>
            <person name="Dutcher S."/>
            <person name="Estelle M."/>
            <person name="Fawcett J.A."/>
            <person name="Gundlach H."/>
            <person name="Hanada K."/>
            <person name="Heyl A."/>
            <person name="Hicks K.A."/>
            <person name="Hugh J."/>
            <person name="Lohr M."/>
            <person name="Mayer K."/>
            <person name="Melkozernov A."/>
            <person name="Murata T."/>
            <person name="Nelson D."/>
            <person name="Pils B."/>
            <person name="Prigge M."/>
            <person name="Reiss B."/>
            <person name="Renner T."/>
            <person name="Rombauts S."/>
            <person name="Rushton P."/>
            <person name="Sanderfoot A."/>
            <person name="Schween G."/>
            <person name="Shiu S.-H."/>
            <person name="Stueber K."/>
            <person name="Theodoulou F.L."/>
            <person name="Tu H."/>
            <person name="Van de Peer Y."/>
            <person name="Verrier P.J."/>
            <person name="Waters E."/>
            <person name="Wood A."/>
            <person name="Yang L."/>
            <person name="Cove D."/>
            <person name="Cuming A."/>
            <person name="Hasebe M."/>
            <person name="Lucas S."/>
            <person name="Mishler D.B."/>
            <person name="Reski R."/>
            <person name="Grigoriev I."/>
            <person name="Quatrano R.S."/>
            <person name="Boore J.L."/>
        </authorList>
    </citation>
    <scope>NUCLEOTIDE SEQUENCE [LARGE SCALE GENOMIC DNA]</scope>
    <source>
        <strain evidence="3 4">cv. Gransden 2004</strain>
    </source>
</reference>
<organism evidence="2">
    <name type="scientific">Physcomitrium patens</name>
    <name type="common">Spreading-leaved earth moss</name>
    <name type="synonym">Physcomitrella patens</name>
    <dbReference type="NCBI Taxonomy" id="3218"/>
    <lineage>
        <taxon>Eukaryota</taxon>
        <taxon>Viridiplantae</taxon>
        <taxon>Streptophyta</taxon>
        <taxon>Embryophyta</taxon>
        <taxon>Bryophyta</taxon>
        <taxon>Bryophytina</taxon>
        <taxon>Bryopsida</taxon>
        <taxon>Funariidae</taxon>
        <taxon>Funariales</taxon>
        <taxon>Funariaceae</taxon>
        <taxon>Physcomitrium</taxon>
    </lineage>
</organism>
<name>A0A2K1IMI5_PHYPA</name>
<dbReference type="Proteomes" id="UP000006727">
    <property type="component" value="Chromosome 22"/>
</dbReference>
<dbReference type="OrthoDB" id="1266663at2759"/>
<feature type="region of interest" description="Disordered" evidence="1">
    <location>
        <begin position="53"/>
        <end position="75"/>
    </location>
</feature>
<evidence type="ECO:0000256" key="1">
    <source>
        <dbReference type="SAM" id="MobiDB-lite"/>
    </source>
</evidence>
<feature type="compositionally biased region" description="Polar residues" evidence="1">
    <location>
        <begin position="114"/>
        <end position="130"/>
    </location>
</feature>
<dbReference type="EMBL" id="ABEU02000022">
    <property type="protein sequence ID" value="PNR30486.1"/>
    <property type="molecule type" value="Genomic_DNA"/>
</dbReference>
<feature type="compositionally biased region" description="Low complexity" evidence="1">
    <location>
        <begin position="58"/>
        <end position="75"/>
    </location>
</feature>
<keyword evidence="4" id="KW-1185">Reference proteome</keyword>
<sequence>MEQQVAPAELLKFLQAEAETLQQLQAKISNELHHLQVEEEVFIRTLDRLNQNAANNHSSSTQGSSGEGTTTRQAGVELLDALQQELALAIPPVSTLPADSGPQTVPVHPVTSLPKESNSPTSLQAITATETVDDKNMPVKTQTAASSDFGFDDDEYEEYQLLNTLESGDE</sequence>
<dbReference type="RefSeq" id="XP_024360342.1">
    <property type="nucleotide sequence ID" value="XM_024504574.2"/>
</dbReference>
<proteinExistence type="predicted"/>